<name>A0A1I8B8J7_MELHA</name>
<feature type="domain" description="G-protein coupled receptors family 1 profile" evidence="7">
    <location>
        <begin position="76"/>
        <end position="179"/>
    </location>
</feature>
<protein>
    <submittedName>
        <fullName evidence="9">G_PROTEIN_RECEP_F1_2 domain-containing protein</fullName>
    </submittedName>
</protein>
<dbReference type="InterPro" id="IPR000276">
    <property type="entry name" value="GPCR_Rhodpsn"/>
</dbReference>
<dbReference type="PANTHER" id="PTHR46641">
    <property type="entry name" value="FMRFAMIDE RECEPTOR-RELATED"/>
    <property type="match status" value="1"/>
</dbReference>
<dbReference type="InterPro" id="IPR052954">
    <property type="entry name" value="GPCR-Ligand_Int"/>
</dbReference>
<dbReference type="AlphaFoldDB" id="A0A1I8B8J7"/>
<dbReference type="Gene3D" id="1.20.1070.10">
    <property type="entry name" value="Rhodopsin 7-helix transmembrane proteins"/>
    <property type="match status" value="1"/>
</dbReference>
<keyword evidence="5" id="KW-0297">G-protein coupled receptor</keyword>
<dbReference type="Proteomes" id="UP000095281">
    <property type="component" value="Unplaced"/>
</dbReference>
<dbReference type="PANTHER" id="PTHR46641:SF24">
    <property type="entry name" value="G-PROTEIN COUPLED RECEPTORS FAMILY 1 PROFILE DOMAIN-CONTAINING PROTEIN"/>
    <property type="match status" value="1"/>
</dbReference>
<dbReference type="PROSITE" id="PS00237">
    <property type="entry name" value="G_PROTEIN_RECEP_F1_1"/>
    <property type="match status" value="1"/>
</dbReference>
<keyword evidence="3 6" id="KW-1133">Transmembrane helix</keyword>
<evidence type="ECO:0000313" key="9">
    <source>
        <dbReference type="WBParaSite" id="MhA1_Contig1546.frz3.gene1"/>
    </source>
</evidence>
<feature type="transmembrane region" description="Helical" evidence="6">
    <location>
        <begin position="146"/>
        <end position="165"/>
    </location>
</feature>
<comment type="similarity">
    <text evidence="5">Belongs to the G-protein coupled receptor 1 family.</text>
</comment>
<keyword evidence="5" id="KW-0675">Receptor</keyword>
<organism evidence="8 9">
    <name type="scientific">Meloidogyne hapla</name>
    <name type="common">Root-knot nematode worm</name>
    <dbReference type="NCBI Taxonomy" id="6305"/>
    <lineage>
        <taxon>Eukaryota</taxon>
        <taxon>Metazoa</taxon>
        <taxon>Ecdysozoa</taxon>
        <taxon>Nematoda</taxon>
        <taxon>Chromadorea</taxon>
        <taxon>Rhabditida</taxon>
        <taxon>Tylenchina</taxon>
        <taxon>Tylenchomorpha</taxon>
        <taxon>Tylenchoidea</taxon>
        <taxon>Meloidogynidae</taxon>
        <taxon>Meloidogyninae</taxon>
        <taxon>Meloidogyne</taxon>
    </lineage>
</organism>
<dbReference type="PRINTS" id="PR00237">
    <property type="entry name" value="GPCRRHODOPSN"/>
</dbReference>
<accession>A0A1I8B8J7</accession>
<dbReference type="Pfam" id="PF00001">
    <property type="entry name" value="7tm_1"/>
    <property type="match status" value="1"/>
</dbReference>
<evidence type="ECO:0000256" key="4">
    <source>
        <dbReference type="ARBA" id="ARBA00023136"/>
    </source>
</evidence>
<keyword evidence="5" id="KW-0807">Transducer</keyword>
<feature type="transmembrane region" description="Helical" evidence="6">
    <location>
        <begin position="60"/>
        <end position="84"/>
    </location>
</feature>
<dbReference type="WBParaSite" id="MhA1_Contig1546.frz3.gene1">
    <property type="protein sequence ID" value="MhA1_Contig1546.frz3.gene1"/>
    <property type="gene ID" value="MhA1_Contig1546.frz3.gene1"/>
</dbReference>
<keyword evidence="4 6" id="KW-0472">Membrane</keyword>
<dbReference type="SUPFAM" id="SSF81321">
    <property type="entry name" value="Family A G protein-coupled receptor-like"/>
    <property type="match status" value="1"/>
</dbReference>
<evidence type="ECO:0000313" key="8">
    <source>
        <dbReference type="Proteomes" id="UP000095281"/>
    </source>
</evidence>
<dbReference type="InterPro" id="IPR017452">
    <property type="entry name" value="GPCR_Rhodpsn_7TM"/>
</dbReference>
<proteinExistence type="inferred from homology"/>
<sequence length="179" mass="20370">MSQNKIIIKNIDVNQMFEATTNFNQEQLNTKNINNNEIIISTIDCDAEMTPPPLNDLSQIIYSVLMPIVCLLGVMGAIICVFIFTRRQMRSSLSIYLAALSSFDFVLLLCAAIIYPSMNMCLQEGNRGPICHFFWRTSLATYPLSLMAQTASVWTVIAITVDRYLAVRYPLHMRAWLVY</sequence>
<keyword evidence="8" id="KW-1185">Reference proteome</keyword>
<evidence type="ECO:0000256" key="1">
    <source>
        <dbReference type="ARBA" id="ARBA00004370"/>
    </source>
</evidence>
<evidence type="ECO:0000256" key="3">
    <source>
        <dbReference type="ARBA" id="ARBA00022989"/>
    </source>
</evidence>
<evidence type="ECO:0000256" key="2">
    <source>
        <dbReference type="ARBA" id="ARBA00022692"/>
    </source>
</evidence>
<comment type="subcellular location">
    <subcellularLocation>
        <location evidence="1">Membrane</location>
    </subcellularLocation>
</comment>
<dbReference type="PROSITE" id="PS50262">
    <property type="entry name" value="G_PROTEIN_RECEP_F1_2"/>
    <property type="match status" value="1"/>
</dbReference>
<evidence type="ECO:0000259" key="7">
    <source>
        <dbReference type="PROSITE" id="PS50262"/>
    </source>
</evidence>
<dbReference type="GO" id="GO:0004930">
    <property type="term" value="F:G protein-coupled receptor activity"/>
    <property type="evidence" value="ECO:0007669"/>
    <property type="project" value="UniProtKB-KW"/>
</dbReference>
<reference evidence="9" key="1">
    <citation type="submission" date="2016-11" db="UniProtKB">
        <authorList>
            <consortium name="WormBaseParasite"/>
        </authorList>
    </citation>
    <scope>IDENTIFICATION</scope>
</reference>
<evidence type="ECO:0000256" key="6">
    <source>
        <dbReference type="SAM" id="Phobius"/>
    </source>
</evidence>
<dbReference type="GO" id="GO:0016020">
    <property type="term" value="C:membrane"/>
    <property type="evidence" value="ECO:0007669"/>
    <property type="project" value="UniProtKB-SubCell"/>
</dbReference>
<keyword evidence="2 5" id="KW-0812">Transmembrane</keyword>
<feature type="transmembrane region" description="Helical" evidence="6">
    <location>
        <begin position="96"/>
        <end position="115"/>
    </location>
</feature>
<evidence type="ECO:0000256" key="5">
    <source>
        <dbReference type="RuleBase" id="RU000688"/>
    </source>
</evidence>